<comment type="caution">
    <text evidence="1">The sequence shown here is derived from an EMBL/GenBank/DDBJ whole genome shotgun (WGS) entry which is preliminary data.</text>
</comment>
<dbReference type="EMBL" id="CM042013">
    <property type="protein sequence ID" value="KAI3740979.1"/>
    <property type="molecule type" value="Genomic_DNA"/>
</dbReference>
<evidence type="ECO:0000313" key="2">
    <source>
        <dbReference type="Proteomes" id="UP001055811"/>
    </source>
</evidence>
<name>A0ACB9D313_CICIN</name>
<organism evidence="1 2">
    <name type="scientific">Cichorium intybus</name>
    <name type="common">Chicory</name>
    <dbReference type="NCBI Taxonomy" id="13427"/>
    <lineage>
        <taxon>Eukaryota</taxon>
        <taxon>Viridiplantae</taxon>
        <taxon>Streptophyta</taxon>
        <taxon>Embryophyta</taxon>
        <taxon>Tracheophyta</taxon>
        <taxon>Spermatophyta</taxon>
        <taxon>Magnoliopsida</taxon>
        <taxon>eudicotyledons</taxon>
        <taxon>Gunneridae</taxon>
        <taxon>Pentapetalae</taxon>
        <taxon>asterids</taxon>
        <taxon>campanulids</taxon>
        <taxon>Asterales</taxon>
        <taxon>Asteraceae</taxon>
        <taxon>Cichorioideae</taxon>
        <taxon>Cichorieae</taxon>
        <taxon>Cichoriinae</taxon>
        <taxon>Cichorium</taxon>
    </lineage>
</organism>
<reference evidence="2" key="1">
    <citation type="journal article" date="2022" name="Mol. Ecol. Resour.">
        <title>The genomes of chicory, endive, great burdock and yacon provide insights into Asteraceae palaeo-polyploidization history and plant inulin production.</title>
        <authorList>
            <person name="Fan W."/>
            <person name="Wang S."/>
            <person name="Wang H."/>
            <person name="Wang A."/>
            <person name="Jiang F."/>
            <person name="Liu H."/>
            <person name="Zhao H."/>
            <person name="Xu D."/>
            <person name="Zhang Y."/>
        </authorList>
    </citation>
    <scope>NUCLEOTIDE SEQUENCE [LARGE SCALE GENOMIC DNA]</scope>
    <source>
        <strain evidence="2">cv. Punajuju</strain>
    </source>
</reference>
<protein>
    <submittedName>
        <fullName evidence="1">Uncharacterized protein</fullName>
    </submittedName>
</protein>
<reference evidence="1 2" key="2">
    <citation type="journal article" date="2022" name="Mol. Ecol. Resour.">
        <title>The genomes of chicory, endive, great burdock and yacon provide insights into Asteraceae paleo-polyploidization history and plant inulin production.</title>
        <authorList>
            <person name="Fan W."/>
            <person name="Wang S."/>
            <person name="Wang H."/>
            <person name="Wang A."/>
            <person name="Jiang F."/>
            <person name="Liu H."/>
            <person name="Zhao H."/>
            <person name="Xu D."/>
            <person name="Zhang Y."/>
        </authorList>
    </citation>
    <scope>NUCLEOTIDE SEQUENCE [LARGE SCALE GENOMIC DNA]</scope>
    <source>
        <strain evidence="2">cv. Punajuju</strain>
        <tissue evidence="1">Leaves</tissue>
    </source>
</reference>
<sequence>MYQLGELDGSAVSLNPYLPSFLFSSSSSQAEMSDKGGKGGKSALKSPASKGKDDKMKGRKVQFDSEDMFDEKFETNGNGKSNGKADTHSGKGKGGKGEKGSSGKKEAPPLLLKVEQEIPENVTCLMDCEAAQILQGIQEHMVLLSKDPSIKIPTPFDRALQYASRGNHYTDPSSVRRIMESLKKHGVSDGEMCVIANTGVESVGEAFGFLPSLKAKKSKVKEPLKNTLTELKKLKIVMESSKKAIVVD</sequence>
<accession>A0ACB9D313</accession>
<evidence type="ECO:0000313" key="1">
    <source>
        <dbReference type="EMBL" id="KAI3740979.1"/>
    </source>
</evidence>
<gene>
    <name evidence="1" type="ORF">L2E82_31454</name>
</gene>
<keyword evidence="2" id="KW-1185">Reference proteome</keyword>
<dbReference type="Proteomes" id="UP001055811">
    <property type="component" value="Linkage Group LG05"/>
</dbReference>
<proteinExistence type="predicted"/>